<keyword evidence="7" id="KW-0676">Redox-active center</keyword>
<accession>A0AAE3XM95</accession>
<protein>
    <recommendedName>
        <fullName evidence="2">thioredoxin-dependent peroxiredoxin</fullName>
        <ecNumber evidence="2">1.11.1.24</ecNumber>
    </recommendedName>
    <alternativeName>
        <fullName evidence="8">Thioredoxin peroxidase</fullName>
    </alternativeName>
    <alternativeName>
        <fullName evidence="10">Thioredoxin-dependent peroxiredoxin Bcp</fullName>
    </alternativeName>
</protein>
<dbReference type="InterPro" id="IPR000866">
    <property type="entry name" value="AhpC/TSA"/>
</dbReference>
<comment type="caution">
    <text evidence="13">The sequence shown here is derived from an EMBL/GenBank/DDBJ whole genome shotgun (WGS) entry which is preliminary data.</text>
</comment>
<evidence type="ECO:0000256" key="9">
    <source>
        <dbReference type="ARBA" id="ARBA00038489"/>
    </source>
</evidence>
<dbReference type="Proteomes" id="UP001185092">
    <property type="component" value="Unassembled WGS sequence"/>
</dbReference>
<evidence type="ECO:0000256" key="5">
    <source>
        <dbReference type="ARBA" id="ARBA00023002"/>
    </source>
</evidence>
<dbReference type="EC" id="1.11.1.24" evidence="2"/>
<dbReference type="PROSITE" id="PS51352">
    <property type="entry name" value="THIOREDOXIN_2"/>
    <property type="match status" value="1"/>
</dbReference>
<name>A0AAE3XM95_9BACT</name>
<gene>
    <name evidence="13" type="ORF">HNQ88_002127</name>
</gene>
<evidence type="ECO:0000256" key="10">
    <source>
        <dbReference type="ARBA" id="ARBA00042639"/>
    </source>
</evidence>
<keyword evidence="6" id="KW-1015">Disulfide bond</keyword>
<comment type="catalytic activity">
    <reaction evidence="11">
        <text>a hydroperoxide + [thioredoxin]-dithiol = an alcohol + [thioredoxin]-disulfide + H2O</text>
        <dbReference type="Rhea" id="RHEA:62620"/>
        <dbReference type="Rhea" id="RHEA-COMP:10698"/>
        <dbReference type="Rhea" id="RHEA-COMP:10700"/>
        <dbReference type="ChEBI" id="CHEBI:15377"/>
        <dbReference type="ChEBI" id="CHEBI:29950"/>
        <dbReference type="ChEBI" id="CHEBI:30879"/>
        <dbReference type="ChEBI" id="CHEBI:35924"/>
        <dbReference type="ChEBI" id="CHEBI:50058"/>
        <dbReference type="EC" id="1.11.1.24"/>
    </reaction>
</comment>
<sequence length="200" mass="22444">MGVRNFLRTLIVLVGVMAFVDVNSQDISPVGLKVGDKAPEVKGINQFGENINLKDKLKDGKVVVLFYRGSWCPYCKKQLSDLQDSLNLISAKGAEIIAVTPERKEGIKKVQSKLDAGFNILHDKDLEIMKAYDVDFKLPEKIKKKYLGYGINLNSINGDNGENLPIPAVYVIGQNGNIEYRYFDEDYTKRLSVSELLEKL</sequence>
<dbReference type="GO" id="GO:0005737">
    <property type="term" value="C:cytoplasm"/>
    <property type="evidence" value="ECO:0007669"/>
    <property type="project" value="TreeGrafter"/>
</dbReference>
<dbReference type="Pfam" id="PF00578">
    <property type="entry name" value="AhpC-TSA"/>
    <property type="match status" value="1"/>
</dbReference>
<dbReference type="AlphaFoldDB" id="A0AAE3XM95"/>
<organism evidence="13 14">
    <name type="scientific">Aureibacter tunicatorum</name>
    <dbReference type="NCBI Taxonomy" id="866807"/>
    <lineage>
        <taxon>Bacteria</taxon>
        <taxon>Pseudomonadati</taxon>
        <taxon>Bacteroidota</taxon>
        <taxon>Cytophagia</taxon>
        <taxon>Cytophagales</taxon>
        <taxon>Persicobacteraceae</taxon>
        <taxon>Aureibacter</taxon>
    </lineage>
</organism>
<evidence type="ECO:0000256" key="3">
    <source>
        <dbReference type="ARBA" id="ARBA00022559"/>
    </source>
</evidence>
<feature type="domain" description="Thioredoxin" evidence="12">
    <location>
        <begin position="32"/>
        <end position="200"/>
    </location>
</feature>
<evidence type="ECO:0000256" key="8">
    <source>
        <dbReference type="ARBA" id="ARBA00032824"/>
    </source>
</evidence>
<evidence type="ECO:0000259" key="12">
    <source>
        <dbReference type="PROSITE" id="PS51352"/>
    </source>
</evidence>
<dbReference type="InterPro" id="IPR013766">
    <property type="entry name" value="Thioredoxin_domain"/>
</dbReference>
<dbReference type="GO" id="GO:0045454">
    <property type="term" value="P:cell redox homeostasis"/>
    <property type="evidence" value="ECO:0007669"/>
    <property type="project" value="TreeGrafter"/>
</dbReference>
<keyword evidence="5" id="KW-0560">Oxidoreductase</keyword>
<comment type="similarity">
    <text evidence="9">Belongs to the peroxiredoxin family. BCP/PrxQ subfamily.</text>
</comment>
<proteinExistence type="inferred from homology"/>
<evidence type="ECO:0000256" key="11">
    <source>
        <dbReference type="ARBA" id="ARBA00049091"/>
    </source>
</evidence>
<evidence type="ECO:0000313" key="13">
    <source>
        <dbReference type="EMBL" id="MDR6239090.1"/>
    </source>
</evidence>
<dbReference type="CDD" id="cd02970">
    <property type="entry name" value="PRX_like2"/>
    <property type="match status" value="1"/>
</dbReference>
<dbReference type="PANTHER" id="PTHR42801">
    <property type="entry name" value="THIOREDOXIN-DEPENDENT PEROXIDE REDUCTASE"/>
    <property type="match status" value="1"/>
</dbReference>
<dbReference type="GO" id="GO:0008379">
    <property type="term" value="F:thioredoxin peroxidase activity"/>
    <property type="evidence" value="ECO:0007669"/>
    <property type="project" value="TreeGrafter"/>
</dbReference>
<reference evidence="13" key="1">
    <citation type="submission" date="2023-07" db="EMBL/GenBank/DDBJ databases">
        <title>Genomic Encyclopedia of Type Strains, Phase IV (KMG-IV): sequencing the most valuable type-strain genomes for metagenomic binning, comparative biology and taxonomic classification.</title>
        <authorList>
            <person name="Goeker M."/>
        </authorList>
    </citation>
    <scope>NUCLEOTIDE SEQUENCE</scope>
    <source>
        <strain evidence="13">DSM 26174</strain>
    </source>
</reference>
<dbReference type="SUPFAM" id="SSF52833">
    <property type="entry name" value="Thioredoxin-like"/>
    <property type="match status" value="1"/>
</dbReference>
<keyword evidence="3" id="KW-0575">Peroxidase</keyword>
<dbReference type="Gene3D" id="3.40.30.10">
    <property type="entry name" value="Glutaredoxin"/>
    <property type="match status" value="1"/>
</dbReference>
<dbReference type="InterPro" id="IPR036249">
    <property type="entry name" value="Thioredoxin-like_sf"/>
</dbReference>
<dbReference type="RefSeq" id="WP_309938616.1">
    <property type="nucleotide sequence ID" value="NZ_AP025305.1"/>
</dbReference>
<evidence type="ECO:0000256" key="2">
    <source>
        <dbReference type="ARBA" id="ARBA00013017"/>
    </source>
</evidence>
<dbReference type="GO" id="GO:0034599">
    <property type="term" value="P:cellular response to oxidative stress"/>
    <property type="evidence" value="ECO:0007669"/>
    <property type="project" value="TreeGrafter"/>
</dbReference>
<evidence type="ECO:0000313" key="14">
    <source>
        <dbReference type="Proteomes" id="UP001185092"/>
    </source>
</evidence>
<dbReference type="EMBL" id="JAVDQD010000002">
    <property type="protein sequence ID" value="MDR6239090.1"/>
    <property type="molecule type" value="Genomic_DNA"/>
</dbReference>
<evidence type="ECO:0000256" key="1">
    <source>
        <dbReference type="ARBA" id="ARBA00003330"/>
    </source>
</evidence>
<keyword evidence="14" id="KW-1185">Reference proteome</keyword>
<comment type="function">
    <text evidence="1">Thiol-specific peroxidase that catalyzes the reduction of hydrogen peroxide and organic hydroperoxides to water and alcohols, respectively. Plays a role in cell protection against oxidative stress by detoxifying peroxides and as sensor of hydrogen peroxide-mediated signaling events.</text>
</comment>
<evidence type="ECO:0000256" key="6">
    <source>
        <dbReference type="ARBA" id="ARBA00023157"/>
    </source>
</evidence>
<evidence type="ECO:0000256" key="7">
    <source>
        <dbReference type="ARBA" id="ARBA00023284"/>
    </source>
</evidence>
<keyword evidence="4" id="KW-0049">Antioxidant</keyword>
<dbReference type="InterPro" id="IPR050924">
    <property type="entry name" value="Peroxiredoxin_BCP/PrxQ"/>
</dbReference>
<evidence type="ECO:0000256" key="4">
    <source>
        <dbReference type="ARBA" id="ARBA00022862"/>
    </source>
</evidence>
<dbReference type="PANTHER" id="PTHR42801:SF7">
    <property type="entry name" value="SLL1159 PROTEIN"/>
    <property type="match status" value="1"/>
</dbReference>